<feature type="DNA-binding region" description="OmpR/PhoB-type" evidence="7">
    <location>
        <begin position="120"/>
        <end position="218"/>
    </location>
</feature>
<evidence type="ECO:0000256" key="1">
    <source>
        <dbReference type="ARBA" id="ARBA00022553"/>
    </source>
</evidence>
<feature type="modified residue" description="4-aspartylphosphate" evidence="6">
    <location>
        <position position="52"/>
    </location>
</feature>
<dbReference type="Gene3D" id="6.10.250.690">
    <property type="match status" value="1"/>
</dbReference>
<evidence type="ECO:0000256" key="5">
    <source>
        <dbReference type="ARBA" id="ARBA00041201"/>
    </source>
</evidence>
<dbReference type="SMART" id="SM00448">
    <property type="entry name" value="REC"/>
    <property type="match status" value="1"/>
</dbReference>
<evidence type="ECO:0000313" key="10">
    <source>
        <dbReference type="EMBL" id="MFB9441987.1"/>
    </source>
</evidence>
<evidence type="ECO:0000313" key="11">
    <source>
        <dbReference type="Proteomes" id="UP001589608"/>
    </source>
</evidence>
<keyword evidence="11" id="KW-1185">Reference proteome</keyword>
<dbReference type="SMART" id="SM00862">
    <property type="entry name" value="Trans_reg_C"/>
    <property type="match status" value="1"/>
</dbReference>
<keyword evidence="2" id="KW-0805">Transcription regulation</keyword>
<evidence type="ECO:0000256" key="6">
    <source>
        <dbReference type="PROSITE-ProRule" id="PRU00169"/>
    </source>
</evidence>
<dbReference type="EMBL" id="JBHMCA010000010">
    <property type="protein sequence ID" value="MFB9441987.1"/>
    <property type="molecule type" value="Genomic_DNA"/>
</dbReference>
<dbReference type="PROSITE" id="PS50110">
    <property type="entry name" value="RESPONSE_REGULATORY"/>
    <property type="match status" value="1"/>
</dbReference>
<dbReference type="Pfam" id="PF00072">
    <property type="entry name" value="Response_reg"/>
    <property type="match status" value="1"/>
</dbReference>
<dbReference type="RefSeq" id="WP_223105796.1">
    <property type="nucleotide sequence ID" value="NZ_CP061913.1"/>
</dbReference>
<comment type="caution">
    <text evidence="10">The sequence shown here is derived from an EMBL/GenBank/DDBJ whole genome shotgun (WGS) entry which is preliminary data.</text>
</comment>
<accession>A0ABV5LZF5</accession>
<reference evidence="10 11" key="1">
    <citation type="submission" date="2024-09" db="EMBL/GenBank/DDBJ databases">
        <authorList>
            <person name="Sun Q."/>
            <person name="Mori K."/>
        </authorList>
    </citation>
    <scope>NUCLEOTIDE SEQUENCE [LARGE SCALE GENOMIC DNA]</scope>
    <source>
        <strain evidence="10 11">JCM 3307</strain>
    </source>
</reference>
<dbReference type="PANTHER" id="PTHR48111">
    <property type="entry name" value="REGULATOR OF RPOS"/>
    <property type="match status" value="1"/>
</dbReference>
<feature type="domain" description="OmpR/PhoB-type" evidence="9">
    <location>
        <begin position="120"/>
        <end position="218"/>
    </location>
</feature>
<dbReference type="Gene3D" id="1.10.10.10">
    <property type="entry name" value="Winged helix-like DNA-binding domain superfamily/Winged helix DNA-binding domain"/>
    <property type="match status" value="1"/>
</dbReference>
<evidence type="ECO:0000259" key="9">
    <source>
        <dbReference type="PROSITE" id="PS51755"/>
    </source>
</evidence>
<dbReference type="InterPro" id="IPR039420">
    <property type="entry name" value="WalR-like"/>
</dbReference>
<keyword evidence="3 7" id="KW-0238">DNA-binding</keyword>
<dbReference type="InterPro" id="IPR016032">
    <property type="entry name" value="Sig_transdc_resp-reg_C-effctor"/>
</dbReference>
<dbReference type="Pfam" id="PF00486">
    <property type="entry name" value="Trans_reg_C"/>
    <property type="match status" value="1"/>
</dbReference>
<dbReference type="CDD" id="cd00383">
    <property type="entry name" value="trans_reg_C"/>
    <property type="match status" value="1"/>
</dbReference>
<keyword evidence="4" id="KW-0804">Transcription</keyword>
<gene>
    <name evidence="10" type="ORF">ACFFTR_02650</name>
</gene>
<dbReference type="SUPFAM" id="SSF52172">
    <property type="entry name" value="CheY-like"/>
    <property type="match status" value="1"/>
</dbReference>
<dbReference type="InterPro" id="IPR001789">
    <property type="entry name" value="Sig_transdc_resp-reg_receiver"/>
</dbReference>
<evidence type="ECO:0000256" key="7">
    <source>
        <dbReference type="PROSITE-ProRule" id="PRU01091"/>
    </source>
</evidence>
<dbReference type="SUPFAM" id="SSF46894">
    <property type="entry name" value="C-terminal effector domain of the bipartite response regulators"/>
    <property type="match status" value="1"/>
</dbReference>
<evidence type="ECO:0000259" key="8">
    <source>
        <dbReference type="PROSITE" id="PS50110"/>
    </source>
</evidence>
<dbReference type="PROSITE" id="PS51755">
    <property type="entry name" value="OMPR_PHOB"/>
    <property type="match status" value="1"/>
</dbReference>
<evidence type="ECO:0000256" key="2">
    <source>
        <dbReference type="ARBA" id="ARBA00023015"/>
    </source>
</evidence>
<dbReference type="Gene3D" id="3.40.50.2300">
    <property type="match status" value="1"/>
</dbReference>
<name>A0ABV5LZF5_9ACTN</name>
<protein>
    <recommendedName>
        <fullName evidence="5">Sensory transduction protein RegX3</fullName>
    </recommendedName>
</protein>
<keyword evidence="1 6" id="KW-0597">Phosphoprotein</keyword>
<proteinExistence type="predicted"/>
<dbReference type="InterPro" id="IPR011006">
    <property type="entry name" value="CheY-like_superfamily"/>
</dbReference>
<evidence type="ECO:0000256" key="3">
    <source>
        <dbReference type="ARBA" id="ARBA00023125"/>
    </source>
</evidence>
<dbReference type="InterPro" id="IPR036388">
    <property type="entry name" value="WH-like_DNA-bd_sf"/>
</dbReference>
<dbReference type="Proteomes" id="UP001589608">
    <property type="component" value="Unassembled WGS sequence"/>
</dbReference>
<dbReference type="PANTHER" id="PTHR48111:SF72">
    <property type="entry name" value="SENSORY TRANSDUCTION PROTEIN REGX3"/>
    <property type="match status" value="1"/>
</dbReference>
<evidence type="ECO:0000256" key="4">
    <source>
        <dbReference type="ARBA" id="ARBA00023163"/>
    </source>
</evidence>
<dbReference type="InterPro" id="IPR001867">
    <property type="entry name" value="OmpR/PhoB-type_DNA-bd"/>
</dbReference>
<organism evidence="10 11">
    <name type="scientific">Dactylosporangium vinaceum</name>
    <dbReference type="NCBI Taxonomy" id="53362"/>
    <lineage>
        <taxon>Bacteria</taxon>
        <taxon>Bacillati</taxon>
        <taxon>Actinomycetota</taxon>
        <taxon>Actinomycetes</taxon>
        <taxon>Micromonosporales</taxon>
        <taxon>Micromonosporaceae</taxon>
        <taxon>Dactylosporangium</taxon>
    </lineage>
</organism>
<feature type="domain" description="Response regulatory" evidence="8">
    <location>
        <begin position="3"/>
        <end position="110"/>
    </location>
</feature>
<sequence>MLRLLLVDGDPQSAVALAALLGGEGFEVRVAATAGDALRTFDEHGAELVLLDAGPGLCRALRTRSAVGIIVLSGCGGEDDKVAALEYGADDYVTRPYGQRELVARIRAVLRRTPGRRARRAVISAGPVRLDPAAHTATVTGRPLDLPLKEFQLLEALVRNPGRTLGRDQLLETVWAGAAGESNTLNVHIKRLRAKIEPDPAAPRHLLTVRGIGFKYLP</sequence>